<dbReference type="EMBL" id="JANBOH010000447">
    <property type="protein sequence ID" value="KAJ1642225.1"/>
    <property type="molecule type" value="Genomic_DNA"/>
</dbReference>
<dbReference type="GO" id="GO:0006264">
    <property type="term" value="P:mitochondrial DNA replication"/>
    <property type="evidence" value="ECO:0007669"/>
    <property type="project" value="TreeGrafter"/>
</dbReference>
<dbReference type="PANTHER" id="PTHR10302:SF0">
    <property type="entry name" value="SINGLE-STRANDED DNA-BINDING PROTEIN, MITOCHONDRIAL"/>
    <property type="match status" value="1"/>
</dbReference>
<dbReference type="PIRSF" id="PIRSF002070">
    <property type="entry name" value="SSB"/>
    <property type="match status" value="1"/>
</dbReference>
<comment type="subcellular location">
    <subcellularLocation>
        <location evidence="2">Mitochondrion</location>
    </subcellularLocation>
</comment>
<sequence>MGNVGNDPEEVTFNSGKKIVTFPLATSRRYKDPEGNIVEQTYWHKIRIGGQIADSALNIVKKGCLVQVEGSIRYDNFTNKDGIDVHRTSIVADKYQIHAFAKRKENNSEEQAGAAEE</sequence>
<dbReference type="Pfam" id="PF00436">
    <property type="entry name" value="SSB"/>
    <property type="match status" value="1"/>
</dbReference>
<dbReference type="SUPFAM" id="SSF50249">
    <property type="entry name" value="Nucleic acid-binding proteins"/>
    <property type="match status" value="1"/>
</dbReference>
<proteinExistence type="predicted"/>
<keyword evidence="1 2" id="KW-0238">DNA-binding</keyword>
<dbReference type="PANTHER" id="PTHR10302">
    <property type="entry name" value="SINGLE-STRANDED DNA-BINDING PROTEIN"/>
    <property type="match status" value="1"/>
</dbReference>
<comment type="caution">
    <text evidence="3">The sequence shown here is derived from an EMBL/GenBank/DDBJ whole genome shotgun (WGS) entry which is preliminary data.</text>
</comment>
<dbReference type="AlphaFoldDB" id="A0A9W7XFK2"/>
<evidence type="ECO:0000256" key="1">
    <source>
        <dbReference type="ARBA" id="ARBA00023125"/>
    </source>
</evidence>
<dbReference type="InterPro" id="IPR012340">
    <property type="entry name" value="NA-bd_OB-fold"/>
</dbReference>
<dbReference type="InterPro" id="IPR000424">
    <property type="entry name" value="Primosome_PriB/ssb"/>
</dbReference>
<name>A0A9W7XFK2_9FUNG</name>
<dbReference type="CDD" id="cd04496">
    <property type="entry name" value="SSB_OBF"/>
    <property type="match status" value="1"/>
</dbReference>
<dbReference type="GO" id="GO:0042645">
    <property type="term" value="C:mitochondrial nucleoid"/>
    <property type="evidence" value="ECO:0007669"/>
    <property type="project" value="TreeGrafter"/>
</dbReference>
<organism evidence="3 4">
    <name type="scientific">Coemansia asiatica</name>
    <dbReference type="NCBI Taxonomy" id="1052880"/>
    <lineage>
        <taxon>Eukaryota</taxon>
        <taxon>Fungi</taxon>
        <taxon>Fungi incertae sedis</taxon>
        <taxon>Zoopagomycota</taxon>
        <taxon>Kickxellomycotina</taxon>
        <taxon>Kickxellomycetes</taxon>
        <taxon>Kickxellales</taxon>
        <taxon>Kickxellaceae</taxon>
        <taxon>Coemansia</taxon>
    </lineage>
</organism>
<evidence type="ECO:0000256" key="2">
    <source>
        <dbReference type="PIRNR" id="PIRNR002070"/>
    </source>
</evidence>
<protein>
    <recommendedName>
        <fullName evidence="2">Single-stranded DNA-binding protein</fullName>
    </recommendedName>
</protein>
<dbReference type="Proteomes" id="UP001145021">
    <property type="component" value="Unassembled WGS sequence"/>
</dbReference>
<keyword evidence="4" id="KW-1185">Reference proteome</keyword>
<reference evidence="3" key="1">
    <citation type="submission" date="2022-07" db="EMBL/GenBank/DDBJ databases">
        <title>Phylogenomic reconstructions and comparative analyses of Kickxellomycotina fungi.</title>
        <authorList>
            <person name="Reynolds N.K."/>
            <person name="Stajich J.E."/>
            <person name="Barry K."/>
            <person name="Grigoriev I.V."/>
            <person name="Crous P."/>
            <person name="Smith M.E."/>
        </authorList>
    </citation>
    <scope>NUCLEOTIDE SEQUENCE</scope>
    <source>
        <strain evidence="3">NBRC 105413</strain>
    </source>
</reference>
<dbReference type="InterPro" id="IPR011344">
    <property type="entry name" value="ssDNA-bd"/>
</dbReference>
<accession>A0A9W7XFK2</accession>
<dbReference type="Gene3D" id="2.40.50.140">
    <property type="entry name" value="Nucleic acid-binding proteins"/>
    <property type="match status" value="1"/>
</dbReference>
<keyword evidence="2" id="KW-0496">Mitochondrion</keyword>
<dbReference type="NCBIfam" id="TIGR00621">
    <property type="entry name" value="ssb"/>
    <property type="match status" value="1"/>
</dbReference>
<dbReference type="GO" id="GO:0003697">
    <property type="term" value="F:single-stranded DNA binding"/>
    <property type="evidence" value="ECO:0007669"/>
    <property type="project" value="InterPro"/>
</dbReference>
<gene>
    <name evidence="3" type="ORF">LPJ64_005907</name>
</gene>
<evidence type="ECO:0000313" key="4">
    <source>
        <dbReference type="Proteomes" id="UP001145021"/>
    </source>
</evidence>
<evidence type="ECO:0000313" key="3">
    <source>
        <dbReference type="EMBL" id="KAJ1642225.1"/>
    </source>
</evidence>
<dbReference type="PROSITE" id="PS50935">
    <property type="entry name" value="SSB"/>
    <property type="match status" value="1"/>
</dbReference>